<proteinExistence type="predicted"/>
<dbReference type="STRING" id="338969.Rfer_0823"/>
<sequence>MQLPPLERVPNLRPIGAEALSMAAARVIPVAPVNPSAHAATAPAEPTPSVVNLVNQANKPSTGEAIYTSVSDPARRGSEAATSEKDWTIHRPAPEKVEDPPPVPMSKVLMDHIKSLWLASASAVQVQQQVKNQLDTSLPNRNATPGTLSSEVLTYSPSKINKTDHI</sequence>
<dbReference type="Proteomes" id="UP000008332">
    <property type="component" value="Chromosome"/>
</dbReference>
<dbReference type="RefSeq" id="WP_011463146.1">
    <property type="nucleotide sequence ID" value="NC_007908.1"/>
</dbReference>
<dbReference type="EMBL" id="CP000267">
    <property type="protein sequence ID" value="ABD68573.1"/>
    <property type="molecule type" value="Genomic_DNA"/>
</dbReference>
<feature type="region of interest" description="Disordered" evidence="1">
    <location>
        <begin position="63"/>
        <end position="104"/>
    </location>
</feature>
<dbReference type="AlphaFoldDB" id="Q220I0"/>
<dbReference type="HOGENOM" id="CLU_1500903_0_0_4"/>
<evidence type="ECO:0000313" key="2">
    <source>
        <dbReference type="EMBL" id="ABD68573.1"/>
    </source>
</evidence>
<evidence type="ECO:0000256" key="1">
    <source>
        <dbReference type="SAM" id="MobiDB-lite"/>
    </source>
</evidence>
<protein>
    <submittedName>
        <fullName evidence="2">Uncharacterized protein</fullName>
    </submittedName>
</protein>
<organism evidence="2 3">
    <name type="scientific">Albidiferax ferrireducens (strain ATCC BAA-621 / DSM 15236 / T118)</name>
    <name type="common">Rhodoferax ferrireducens</name>
    <dbReference type="NCBI Taxonomy" id="338969"/>
    <lineage>
        <taxon>Bacteria</taxon>
        <taxon>Pseudomonadati</taxon>
        <taxon>Pseudomonadota</taxon>
        <taxon>Betaproteobacteria</taxon>
        <taxon>Burkholderiales</taxon>
        <taxon>Comamonadaceae</taxon>
        <taxon>Rhodoferax</taxon>
    </lineage>
</organism>
<reference evidence="3" key="1">
    <citation type="submission" date="2006-02" db="EMBL/GenBank/DDBJ databases">
        <title>Complete sequence of chromosome of Rhodoferax ferrireducens DSM 15236.</title>
        <authorList>
            <person name="Copeland A."/>
            <person name="Lucas S."/>
            <person name="Lapidus A."/>
            <person name="Barry K."/>
            <person name="Detter J.C."/>
            <person name="Glavina del Rio T."/>
            <person name="Hammon N."/>
            <person name="Israni S."/>
            <person name="Pitluck S."/>
            <person name="Brettin T."/>
            <person name="Bruce D."/>
            <person name="Han C."/>
            <person name="Tapia R."/>
            <person name="Gilna P."/>
            <person name="Kiss H."/>
            <person name="Schmutz J."/>
            <person name="Larimer F."/>
            <person name="Land M."/>
            <person name="Kyrpides N."/>
            <person name="Ivanova N."/>
            <person name="Richardson P."/>
        </authorList>
    </citation>
    <scope>NUCLEOTIDE SEQUENCE [LARGE SCALE GENOMIC DNA]</scope>
    <source>
        <strain evidence="3">ATCC BAA-621 / DSM 15236 / T118</strain>
    </source>
</reference>
<keyword evidence="3" id="KW-1185">Reference proteome</keyword>
<dbReference type="eggNOG" id="ENOG5033FA4">
    <property type="taxonomic scope" value="Bacteria"/>
</dbReference>
<evidence type="ECO:0000313" key="3">
    <source>
        <dbReference type="Proteomes" id="UP000008332"/>
    </source>
</evidence>
<gene>
    <name evidence="2" type="ordered locus">Rfer_0823</name>
</gene>
<accession>Q220I0</accession>
<feature type="compositionally biased region" description="Basic and acidic residues" evidence="1">
    <location>
        <begin position="73"/>
        <end position="99"/>
    </location>
</feature>
<dbReference type="KEGG" id="rfr:Rfer_0823"/>
<name>Q220I0_ALBFT</name>